<evidence type="ECO:0000256" key="1">
    <source>
        <dbReference type="SAM" id="MobiDB-lite"/>
    </source>
</evidence>
<name>A0ABN3J391_9ACTN</name>
<reference evidence="3 4" key="1">
    <citation type="journal article" date="2019" name="Int. J. Syst. Evol. Microbiol.">
        <title>The Global Catalogue of Microorganisms (GCM) 10K type strain sequencing project: providing services to taxonomists for standard genome sequencing and annotation.</title>
        <authorList>
            <consortium name="The Broad Institute Genomics Platform"/>
            <consortium name="The Broad Institute Genome Sequencing Center for Infectious Disease"/>
            <person name="Wu L."/>
            <person name="Ma J."/>
        </authorList>
    </citation>
    <scope>NUCLEOTIDE SEQUENCE [LARGE SCALE GENOMIC DNA]</scope>
    <source>
        <strain evidence="3 4">JCM 3325</strain>
    </source>
</reference>
<comment type="caution">
    <text evidence="3">The sequence shown here is derived from an EMBL/GenBank/DDBJ whole genome shotgun (WGS) entry which is preliminary data.</text>
</comment>
<keyword evidence="4" id="KW-1185">Reference proteome</keyword>
<proteinExistence type="predicted"/>
<sequence length="107" mass="12067">MASHETTPAIWRKSSRSGSTGGECVEVARIGVVNAVRDSKDPEGGVLAVGGQVWAGLLAEIKRGAYDSRLRRECRRRLVSSRPWVWTSSWTLFWVCQRWFSMTGIRR</sequence>
<dbReference type="EMBL" id="BAAARW010000012">
    <property type="protein sequence ID" value="GAA2420554.1"/>
    <property type="molecule type" value="Genomic_DNA"/>
</dbReference>
<feature type="domain" description="DUF397" evidence="2">
    <location>
        <begin position="11"/>
        <end position="62"/>
    </location>
</feature>
<protein>
    <recommendedName>
        <fullName evidence="2">DUF397 domain-containing protein</fullName>
    </recommendedName>
</protein>
<gene>
    <name evidence="3" type="ORF">GCM10010191_34760</name>
</gene>
<organism evidence="3 4">
    <name type="scientific">Actinomadura vinacea</name>
    <dbReference type="NCBI Taxonomy" id="115336"/>
    <lineage>
        <taxon>Bacteria</taxon>
        <taxon>Bacillati</taxon>
        <taxon>Actinomycetota</taxon>
        <taxon>Actinomycetes</taxon>
        <taxon>Streptosporangiales</taxon>
        <taxon>Thermomonosporaceae</taxon>
        <taxon>Actinomadura</taxon>
    </lineage>
</organism>
<feature type="region of interest" description="Disordered" evidence="1">
    <location>
        <begin position="1"/>
        <end position="21"/>
    </location>
</feature>
<evidence type="ECO:0000259" key="2">
    <source>
        <dbReference type="Pfam" id="PF04149"/>
    </source>
</evidence>
<dbReference type="InterPro" id="IPR007278">
    <property type="entry name" value="DUF397"/>
</dbReference>
<accession>A0ABN3J391</accession>
<dbReference type="Proteomes" id="UP001501231">
    <property type="component" value="Unassembled WGS sequence"/>
</dbReference>
<evidence type="ECO:0000313" key="4">
    <source>
        <dbReference type="Proteomes" id="UP001501231"/>
    </source>
</evidence>
<dbReference type="Pfam" id="PF04149">
    <property type="entry name" value="DUF397"/>
    <property type="match status" value="1"/>
</dbReference>
<evidence type="ECO:0000313" key="3">
    <source>
        <dbReference type="EMBL" id="GAA2420554.1"/>
    </source>
</evidence>